<evidence type="ECO:0000313" key="3">
    <source>
        <dbReference type="EMBL" id="MBT0773101.1"/>
    </source>
</evidence>
<comment type="caution">
    <text evidence="3">The sequence shown here is derived from an EMBL/GenBank/DDBJ whole genome shotgun (WGS) entry which is preliminary data.</text>
</comment>
<feature type="transmembrane region" description="Helical" evidence="2">
    <location>
        <begin position="36"/>
        <end position="58"/>
    </location>
</feature>
<dbReference type="EMBL" id="JAHBAY010000015">
    <property type="protein sequence ID" value="MBT0773101.1"/>
    <property type="molecule type" value="Genomic_DNA"/>
</dbReference>
<feature type="region of interest" description="Disordered" evidence="1">
    <location>
        <begin position="77"/>
        <end position="100"/>
    </location>
</feature>
<keyword evidence="4" id="KW-1185">Reference proteome</keyword>
<organism evidence="3 4">
    <name type="scientific">Kineosporia corallincola</name>
    <dbReference type="NCBI Taxonomy" id="2835133"/>
    <lineage>
        <taxon>Bacteria</taxon>
        <taxon>Bacillati</taxon>
        <taxon>Actinomycetota</taxon>
        <taxon>Actinomycetes</taxon>
        <taxon>Kineosporiales</taxon>
        <taxon>Kineosporiaceae</taxon>
        <taxon>Kineosporia</taxon>
    </lineage>
</organism>
<keyword evidence="2" id="KW-0472">Membrane</keyword>
<proteinExistence type="predicted"/>
<reference evidence="3 4" key="1">
    <citation type="submission" date="2021-05" db="EMBL/GenBank/DDBJ databases">
        <title>Kineosporia and Streptomyces sp. nov. two new marine actinobacteria isolated from Coral.</title>
        <authorList>
            <person name="Buangrab K."/>
            <person name="Sutthacheep M."/>
            <person name="Yeemin T."/>
            <person name="Harunari E."/>
            <person name="Igarashi Y."/>
            <person name="Kanchanasin P."/>
            <person name="Tanasupawat S."/>
            <person name="Phongsopitanun W."/>
        </authorList>
    </citation>
    <scope>NUCLEOTIDE SEQUENCE [LARGE SCALE GENOMIC DNA]</scope>
    <source>
        <strain evidence="3 4">J2-2</strain>
    </source>
</reference>
<evidence type="ECO:0000256" key="2">
    <source>
        <dbReference type="SAM" id="Phobius"/>
    </source>
</evidence>
<dbReference type="RefSeq" id="WP_214159631.1">
    <property type="nucleotide sequence ID" value="NZ_JAHBAY010000015.1"/>
</dbReference>
<dbReference type="Proteomes" id="UP001197247">
    <property type="component" value="Unassembled WGS sequence"/>
</dbReference>
<keyword evidence="2" id="KW-0812">Transmembrane</keyword>
<sequence length="242" mass="24897">MSRPNTTLSHGGRPSQTPRRTRTGSPGRVPGRRRKALTLTATGIGLSIMLSGCSAQWASMSPSLAVKKSTAQTVSSTATATPSATPSSTSTATTADPFAGGELADGSVEHSQQAGDAELVVRYWIDGTSDDVHLSAELKGADRKHTVKVTQFAATLVAADGTQTALADDQGEFVLTPPYSYGSVLALPTTTATTATTAATIQVRFDLLLETAPGSGSFYRQTVLDTVELSSGDTSASEGASQ</sequence>
<name>A0ABS5TPS3_9ACTN</name>
<accession>A0ABS5TPS3</accession>
<evidence type="ECO:0000256" key="1">
    <source>
        <dbReference type="SAM" id="MobiDB-lite"/>
    </source>
</evidence>
<protein>
    <recommendedName>
        <fullName evidence="5">Lipoprotein</fullName>
    </recommendedName>
</protein>
<gene>
    <name evidence="3" type="ORF">KIH74_29425</name>
</gene>
<evidence type="ECO:0008006" key="5">
    <source>
        <dbReference type="Google" id="ProtNLM"/>
    </source>
</evidence>
<feature type="compositionally biased region" description="Low complexity" evidence="1">
    <location>
        <begin position="77"/>
        <end position="95"/>
    </location>
</feature>
<evidence type="ECO:0000313" key="4">
    <source>
        <dbReference type="Proteomes" id="UP001197247"/>
    </source>
</evidence>
<keyword evidence="2" id="KW-1133">Transmembrane helix</keyword>
<feature type="region of interest" description="Disordered" evidence="1">
    <location>
        <begin position="1"/>
        <end position="35"/>
    </location>
</feature>
<feature type="compositionally biased region" description="Low complexity" evidence="1">
    <location>
        <begin position="11"/>
        <end position="29"/>
    </location>
</feature>